<accession>A0A5C9AAF6</accession>
<reference evidence="1 2" key="1">
    <citation type="submission" date="2019-08" db="EMBL/GenBank/DDBJ databases">
        <title>Parahaliea maris sp. nov., isolated from the surface seawater.</title>
        <authorList>
            <person name="Liu Y."/>
        </authorList>
    </citation>
    <scope>NUCLEOTIDE SEQUENCE [LARGE SCALE GENOMIC DNA]</scope>
    <source>
        <strain evidence="1 2">HSLHS9</strain>
    </source>
</reference>
<evidence type="ECO:0000313" key="1">
    <source>
        <dbReference type="EMBL" id="TXS96577.1"/>
    </source>
</evidence>
<dbReference type="Proteomes" id="UP000321039">
    <property type="component" value="Unassembled WGS sequence"/>
</dbReference>
<dbReference type="AlphaFoldDB" id="A0A5C9AAF6"/>
<organism evidence="1 2">
    <name type="scientific">Parahaliea maris</name>
    <dbReference type="NCBI Taxonomy" id="2716870"/>
    <lineage>
        <taxon>Bacteria</taxon>
        <taxon>Pseudomonadati</taxon>
        <taxon>Pseudomonadota</taxon>
        <taxon>Gammaproteobacteria</taxon>
        <taxon>Cellvibrionales</taxon>
        <taxon>Halieaceae</taxon>
        <taxon>Parahaliea</taxon>
    </lineage>
</organism>
<gene>
    <name evidence="1" type="ORF">FV139_03620</name>
</gene>
<sequence length="89" mass="9969">MLQKIVTAGLLAAVCYWYWSGPYQARAHPNYQQKLEANDEAMKLCIRTANYKSGATGQVGEDPETSCAAKHGVYFDEGHWHSYGDSRPE</sequence>
<dbReference type="RefSeq" id="WP_148066849.1">
    <property type="nucleotide sequence ID" value="NZ_VRZA01000001.1"/>
</dbReference>
<name>A0A5C9AAF6_9GAMM</name>
<evidence type="ECO:0000313" key="2">
    <source>
        <dbReference type="Proteomes" id="UP000321039"/>
    </source>
</evidence>
<proteinExistence type="predicted"/>
<keyword evidence="2" id="KW-1185">Reference proteome</keyword>
<protein>
    <submittedName>
        <fullName evidence="1">Uncharacterized protein</fullName>
    </submittedName>
</protein>
<dbReference type="EMBL" id="VRZA01000001">
    <property type="protein sequence ID" value="TXS96577.1"/>
    <property type="molecule type" value="Genomic_DNA"/>
</dbReference>
<comment type="caution">
    <text evidence="1">The sequence shown here is derived from an EMBL/GenBank/DDBJ whole genome shotgun (WGS) entry which is preliminary data.</text>
</comment>